<keyword evidence="3" id="KW-1185">Reference proteome</keyword>
<feature type="compositionally biased region" description="Basic residues" evidence="1">
    <location>
        <begin position="41"/>
        <end position="53"/>
    </location>
</feature>
<evidence type="ECO:0000313" key="2">
    <source>
        <dbReference type="EMBL" id="KIM32576.1"/>
    </source>
</evidence>
<protein>
    <submittedName>
        <fullName evidence="2">Uncharacterized protein</fullName>
    </submittedName>
</protein>
<feature type="region of interest" description="Disordered" evidence="1">
    <location>
        <begin position="1"/>
        <end position="62"/>
    </location>
</feature>
<evidence type="ECO:0000313" key="3">
    <source>
        <dbReference type="Proteomes" id="UP000054097"/>
    </source>
</evidence>
<accession>A0A0C3BMB5</accession>
<dbReference type="HOGENOM" id="CLU_2151736_0_0_1"/>
<dbReference type="EMBL" id="KN824279">
    <property type="protein sequence ID" value="KIM32576.1"/>
    <property type="molecule type" value="Genomic_DNA"/>
</dbReference>
<dbReference type="Proteomes" id="UP000054097">
    <property type="component" value="Unassembled WGS sequence"/>
</dbReference>
<organism evidence="2 3">
    <name type="scientific">Serendipita vermifera MAFF 305830</name>
    <dbReference type="NCBI Taxonomy" id="933852"/>
    <lineage>
        <taxon>Eukaryota</taxon>
        <taxon>Fungi</taxon>
        <taxon>Dikarya</taxon>
        <taxon>Basidiomycota</taxon>
        <taxon>Agaricomycotina</taxon>
        <taxon>Agaricomycetes</taxon>
        <taxon>Sebacinales</taxon>
        <taxon>Serendipitaceae</taxon>
        <taxon>Serendipita</taxon>
    </lineage>
</organism>
<sequence length="117" mass="12799">MEVDSSPLRRERSPETAAAEERPAKKPRIEASSGVDGPKTSSKKRSKFSKKTMQKLVHPEEGTPDDVLWHEVKEILGNSVVDDTVARKADLDAPLKFGDVLELDVIAMSSNGVSKTL</sequence>
<name>A0A0C3BMB5_SERVB</name>
<evidence type="ECO:0000256" key="1">
    <source>
        <dbReference type="SAM" id="MobiDB-lite"/>
    </source>
</evidence>
<reference evidence="3" key="2">
    <citation type="submission" date="2015-01" db="EMBL/GenBank/DDBJ databases">
        <title>Evolutionary Origins and Diversification of the Mycorrhizal Mutualists.</title>
        <authorList>
            <consortium name="DOE Joint Genome Institute"/>
            <consortium name="Mycorrhizal Genomics Consortium"/>
            <person name="Kohler A."/>
            <person name="Kuo A."/>
            <person name="Nagy L.G."/>
            <person name="Floudas D."/>
            <person name="Copeland A."/>
            <person name="Barry K.W."/>
            <person name="Cichocki N."/>
            <person name="Veneault-Fourrey C."/>
            <person name="LaButti K."/>
            <person name="Lindquist E.A."/>
            <person name="Lipzen A."/>
            <person name="Lundell T."/>
            <person name="Morin E."/>
            <person name="Murat C."/>
            <person name="Riley R."/>
            <person name="Ohm R."/>
            <person name="Sun H."/>
            <person name="Tunlid A."/>
            <person name="Henrissat B."/>
            <person name="Grigoriev I.V."/>
            <person name="Hibbett D.S."/>
            <person name="Martin F."/>
        </authorList>
    </citation>
    <scope>NUCLEOTIDE SEQUENCE [LARGE SCALE GENOMIC DNA]</scope>
    <source>
        <strain evidence="3">MAFF 305830</strain>
    </source>
</reference>
<feature type="compositionally biased region" description="Basic and acidic residues" evidence="1">
    <location>
        <begin position="7"/>
        <end position="29"/>
    </location>
</feature>
<gene>
    <name evidence="2" type="ORF">M408DRAFT_61999</name>
</gene>
<reference evidence="2 3" key="1">
    <citation type="submission" date="2014-04" db="EMBL/GenBank/DDBJ databases">
        <authorList>
            <consortium name="DOE Joint Genome Institute"/>
            <person name="Kuo A."/>
            <person name="Zuccaro A."/>
            <person name="Kohler A."/>
            <person name="Nagy L.G."/>
            <person name="Floudas D."/>
            <person name="Copeland A."/>
            <person name="Barry K.W."/>
            <person name="Cichocki N."/>
            <person name="Veneault-Fourrey C."/>
            <person name="LaButti K."/>
            <person name="Lindquist E.A."/>
            <person name="Lipzen A."/>
            <person name="Lundell T."/>
            <person name="Morin E."/>
            <person name="Murat C."/>
            <person name="Sun H."/>
            <person name="Tunlid A."/>
            <person name="Henrissat B."/>
            <person name="Grigoriev I.V."/>
            <person name="Hibbett D.S."/>
            <person name="Martin F."/>
            <person name="Nordberg H.P."/>
            <person name="Cantor M.N."/>
            <person name="Hua S.X."/>
        </authorList>
    </citation>
    <scope>NUCLEOTIDE SEQUENCE [LARGE SCALE GENOMIC DNA]</scope>
    <source>
        <strain evidence="2 3">MAFF 305830</strain>
    </source>
</reference>
<dbReference type="AlphaFoldDB" id="A0A0C3BMB5"/>
<dbReference type="OrthoDB" id="3057063at2759"/>
<proteinExistence type="predicted"/>